<sequence length="43" mass="4876">MRHNGVPIKQGKKGFIYILAFSAFVLGFFVLIMQITEYAPTDL</sequence>
<proteinExistence type="predicted"/>
<evidence type="ECO:0000313" key="2">
    <source>
        <dbReference type="EMBL" id="ATC87426.1"/>
    </source>
</evidence>
<keyword evidence="1" id="KW-0472">Membrane</keyword>
<dbReference type="KEGG" id="part:PARC_a2999"/>
<dbReference type="Proteomes" id="UP000016505">
    <property type="component" value="Chromosome I"/>
</dbReference>
<keyword evidence="1" id="KW-0812">Transmembrane</keyword>
<feature type="transmembrane region" description="Helical" evidence="1">
    <location>
        <begin position="15"/>
        <end position="35"/>
    </location>
</feature>
<keyword evidence="1" id="KW-1133">Transmembrane helix</keyword>
<protein>
    <submittedName>
        <fullName evidence="2">Uncharacterized protein</fullName>
    </submittedName>
</protein>
<dbReference type="EMBL" id="CP011025">
    <property type="protein sequence ID" value="ATC87426.1"/>
    <property type="molecule type" value="Genomic_DNA"/>
</dbReference>
<reference evidence="2 3" key="1">
    <citation type="journal article" date="2012" name="J. Bacteriol.">
        <title>Genome sequences of type strains of seven species of the marine bacterium Pseudoalteromonas.</title>
        <authorList>
            <person name="Xie B.B."/>
            <person name="Shu Y.L."/>
            <person name="Qin Q.L."/>
            <person name="Rong J.C."/>
            <person name="Zhang X.Y."/>
            <person name="Chen X.L."/>
            <person name="Shi M."/>
            <person name="He H.L."/>
            <person name="Zhou B.C."/>
            <person name="Zhang Y.Z."/>
        </authorList>
    </citation>
    <scope>NUCLEOTIDE SEQUENCE [LARGE SCALE GENOMIC DNA]</scope>
    <source>
        <strain evidence="2 3">A 37-1-2</strain>
    </source>
</reference>
<evidence type="ECO:0000256" key="1">
    <source>
        <dbReference type="SAM" id="Phobius"/>
    </source>
</evidence>
<organism evidence="2 3">
    <name type="scientific">Pseudoalteromonas arctica A 37-1-2</name>
    <dbReference type="NCBI Taxonomy" id="1117313"/>
    <lineage>
        <taxon>Bacteria</taxon>
        <taxon>Pseudomonadati</taxon>
        <taxon>Pseudomonadota</taxon>
        <taxon>Gammaproteobacteria</taxon>
        <taxon>Alteromonadales</taxon>
        <taxon>Pseudoalteromonadaceae</taxon>
        <taxon>Pseudoalteromonas</taxon>
    </lineage>
</organism>
<accession>A0A290S5Q3</accession>
<evidence type="ECO:0000313" key="3">
    <source>
        <dbReference type="Proteomes" id="UP000016505"/>
    </source>
</evidence>
<name>A0A290S5Q3_9GAMM</name>
<gene>
    <name evidence="2" type="ORF">PARC_a2999</name>
</gene>
<dbReference type="AlphaFoldDB" id="A0A290S5Q3"/>